<organism evidence="1">
    <name type="scientific">Anguilla anguilla</name>
    <name type="common">European freshwater eel</name>
    <name type="synonym">Muraena anguilla</name>
    <dbReference type="NCBI Taxonomy" id="7936"/>
    <lineage>
        <taxon>Eukaryota</taxon>
        <taxon>Metazoa</taxon>
        <taxon>Chordata</taxon>
        <taxon>Craniata</taxon>
        <taxon>Vertebrata</taxon>
        <taxon>Euteleostomi</taxon>
        <taxon>Actinopterygii</taxon>
        <taxon>Neopterygii</taxon>
        <taxon>Teleostei</taxon>
        <taxon>Anguilliformes</taxon>
        <taxon>Anguillidae</taxon>
        <taxon>Anguilla</taxon>
    </lineage>
</organism>
<dbReference type="EMBL" id="GBXM01052447">
    <property type="protein sequence ID" value="JAH56130.1"/>
    <property type="molecule type" value="Transcribed_RNA"/>
</dbReference>
<name>A0A0E9TT90_ANGAN</name>
<proteinExistence type="predicted"/>
<protein>
    <submittedName>
        <fullName evidence="1">Uncharacterized protein</fullName>
    </submittedName>
</protein>
<sequence length="33" mass="3849">MKLLSSMFMLFSRSVISLHVFHTNSSIPHCLKR</sequence>
<evidence type="ECO:0000313" key="1">
    <source>
        <dbReference type="EMBL" id="JAH56130.1"/>
    </source>
</evidence>
<reference evidence="1" key="1">
    <citation type="submission" date="2014-11" db="EMBL/GenBank/DDBJ databases">
        <authorList>
            <person name="Amaro Gonzalez C."/>
        </authorList>
    </citation>
    <scope>NUCLEOTIDE SEQUENCE</scope>
</reference>
<reference evidence="1" key="2">
    <citation type="journal article" date="2015" name="Fish Shellfish Immunol.">
        <title>Early steps in the European eel (Anguilla anguilla)-Vibrio vulnificus interaction in the gills: Role of the RtxA13 toxin.</title>
        <authorList>
            <person name="Callol A."/>
            <person name="Pajuelo D."/>
            <person name="Ebbesson L."/>
            <person name="Teles M."/>
            <person name="MacKenzie S."/>
            <person name="Amaro C."/>
        </authorList>
    </citation>
    <scope>NUCLEOTIDE SEQUENCE</scope>
</reference>
<accession>A0A0E9TT90</accession>
<dbReference type="AlphaFoldDB" id="A0A0E9TT90"/>